<dbReference type="STRING" id="1341132.A0A3F3PWB1"/>
<dbReference type="EMBL" id="KZ852056">
    <property type="protein sequence ID" value="RDH31197.1"/>
    <property type="molecule type" value="Genomic_DNA"/>
</dbReference>
<proteinExistence type="predicted"/>
<dbReference type="InterPro" id="IPR021858">
    <property type="entry name" value="Fun_TF"/>
</dbReference>
<reference evidence="8 9" key="1">
    <citation type="submission" date="2018-07" db="EMBL/GenBank/DDBJ databases">
        <title>The genomes of Aspergillus section Nigri reveals drivers in fungal speciation.</title>
        <authorList>
            <consortium name="DOE Joint Genome Institute"/>
            <person name="Vesth T.C."/>
            <person name="Nybo J."/>
            <person name="Theobald S."/>
            <person name="Brandl J."/>
            <person name="Frisvad J.C."/>
            <person name="Nielsen K.F."/>
            <person name="Lyhne E.K."/>
            <person name="Kogle M.E."/>
            <person name="Kuo A."/>
            <person name="Riley R."/>
            <person name="Clum A."/>
            <person name="Nolan M."/>
            <person name="Lipzen A."/>
            <person name="Salamov A."/>
            <person name="Henrissat B."/>
            <person name="Wiebenga A."/>
            <person name="De vries R.P."/>
            <person name="Grigoriev I.V."/>
            <person name="Mortensen U.H."/>
            <person name="Andersen M.R."/>
            <person name="Baker S.E."/>
        </authorList>
    </citation>
    <scope>NUCLEOTIDE SEQUENCE [LARGE SCALE GENOMIC DNA]</scope>
    <source>
        <strain evidence="8 9">CBS 139.54b</strain>
    </source>
</reference>
<dbReference type="Pfam" id="PF00172">
    <property type="entry name" value="Zn_clus"/>
    <property type="match status" value="1"/>
</dbReference>
<dbReference type="CDD" id="cd00067">
    <property type="entry name" value="GAL4"/>
    <property type="match status" value="1"/>
</dbReference>
<evidence type="ECO:0000259" key="7">
    <source>
        <dbReference type="Pfam" id="PF00172"/>
    </source>
</evidence>
<keyword evidence="6" id="KW-0539">Nucleus</keyword>
<protein>
    <recommendedName>
        <fullName evidence="7">Zn(2)-C6 fungal-type domain-containing protein</fullName>
    </recommendedName>
</protein>
<keyword evidence="1" id="KW-0479">Metal-binding</keyword>
<keyword evidence="5" id="KW-0804">Transcription</keyword>
<evidence type="ECO:0000256" key="5">
    <source>
        <dbReference type="ARBA" id="ARBA00023163"/>
    </source>
</evidence>
<dbReference type="InterPro" id="IPR052360">
    <property type="entry name" value="Transcr_Regulatory_Proteins"/>
</dbReference>
<keyword evidence="4" id="KW-0238">DNA-binding</keyword>
<dbReference type="InterPro" id="IPR036864">
    <property type="entry name" value="Zn2-C6_fun-type_DNA-bd_sf"/>
</dbReference>
<dbReference type="PANTHER" id="PTHR36206:SF16">
    <property type="entry name" value="TRANSCRIPTION FACTOR DOMAIN-CONTAINING PROTEIN-RELATED"/>
    <property type="match status" value="1"/>
</dbReference>
<evidence type="ECO:0000313" key="8">
    <source>
        <dbReference type="EMBL" id="RDH31197.1"/>
    </source>
</evidence>
<evidence type="ECO:0000256" key="4">
    <source>
        <dbReference type="ARBA" id="ARBA00023125"/>
    </source>
</evidence>
<accession>A0A3F3PWB1</accession>
<dbReference type="GeneID" id="38142009"/>
<dbReference type="RefSeq" id="XP_026624219.1">
    <property type="nucleotide sequence ID" value="XM_026773653.1"/>
</dbReference>
<dbReference type="Proteomes" id="UP000253729">
    <property type="component" value="Unassembled WGS sequence"/>
</dbReference>
<evidence type="ECO:0000256" key="2">
    <source>
        <dbReference type="ARBA" id="ARBA00022833"/>
    </source>
</evidence>
<name>A0A3F3PWB1_9EURO</name>
<dbReference type="GO" id="GO:0000981">
    <property type="term" value="F:DNA-binding transcription factor activity, RNA polymerase II-specific"/>
    <property type="evidence" value="ECO:0007669"/>
    <property type="project" value="InterPro"/>
</dbReference>
<evidence type="ECO:0000256" key="1">
    <source>
        <dbReference type="ARBA" id="ARBA00022723"/>
    </source>
</evidence>
<sequence>MAQVQLILSSKHRKSTGKRSRTGCRTCRTNRGLSMPRIRRIKCDESPGQCNNCVSANWTCDGYDAYRLPQRRGLQDIGTRLGWMMTSDEHRCYSYFQYRSVTNLAGFFDSPLWQQLALQMSRTDPAVFHAVNMLSAAHQESELHNMQISARSRIGSQQYYFSLQQSTRAIALLNQRRNSQDPQLRQTILLCCLLFVLFDVLVAQYDSAFTHLHGGLRILKELEIQGKLESEVEPSIVAAFRRLDTQASLYDTRFPILSLEYGNQSPLKLFEAPTGGFTSLSQVREKITVLFTAGIPLVARSWSLNGPNMETNYESLYQSQRRLLDAFAEFDLHFTSFRMTKYHQLSEKEQLGADITHLLYLGHTLTLKTVLIRGPVPESLVPEFLALLQAHEDMIEKLKSVSGLVMDHVMIAHMYLVATQCPDVGIRIRAIRLLRSWPHYEGLHSSNVTALMALGALKRDFPNEDKALSMLQTTEAENEFLVDSLESIKNGVGEPTIPLFRMSELPSRP</sequence>
<dbReference type="GO" id="GO:0003677">
    <property type="term" value="F:DNA binding"/>
    <property type="evidence" value="ECO:0007669"/>
    <property type="project" value="UniProtKB-KW"/>
</dbReference>
<dbReference type="GO" id="GO:0008270">
    <property type="term" value="F:zinc ion binding"/>
    <property type="evidence" value="ECO:0007669"/>
    <property type="project" value="InterPro"/>
</dbReference>
<keyword evidence="2" id="KW-0862">Zinc</keyword>
<keyword evidence="9" id="KW-1185">Reference proteome</keyword>
<dbReference type="AlphaFoldDB" id="A0A3F3PWB1"/>
<dbReference type="InterPro" id="IPR001138">
    <property type="entry name" value="Zn2Cys6_DnaBD"/>
</dbReference>
<organism evidence="8 9">
    <name type="scientific">Aspergillus welwitschiae</name>
    <dbReference type="NCBI Taxonomy" id="1341132"/>
    <lineage>
        <taxon>Eukaryota</taxon>
        <taxon>Fungi</taxon>
        <taxon>Dikarya</taxon>
        <taxon>Ascomycota</taxon>
        <taxon>Pezizomycotina</taxon>
        <taxon>Eurotiomycetes</taxon>
        <taxon>Eurotiomycetidae</taxon>
        <taxon>Eurotiales</taxon>
        <taxon>Aspergillaceae</taxon>
        <taxon>Aspergillus</taxon>
        <taxon>Aspergillus subgen. Circumdati</taxon>
    </lineage>
</organism>
<keyword evidence="3" id="KW-0805">Transcription regulation</keyword>
<dbReference type="SUPFAM" id="SSF57701">
    <property type="entry name" value="Zn2/Cys6 DNA-binding domain"/>
    <property type="match status" value="1"/>
</dbReference>
<evidence type="ECO:0000256" key="3">
    <source>
        <dbReference type="ARBA" id="ARBA00023015"/>
    </source>
</evidence>
<dbReference type="PANTHER" id="PTHR36206">
    <property type="entry name" value="ASPERCRYPTIN BIOSYNTHESIS CLUSTER-SPECIFIC TRANSCRIPTION REGULATOR ATNN-RELATED"/>
    <property type="match status" value="1"/>
</dbReference>
<evidence type="ECO:0000313" key="9">
    <source>
        <dbReference type="Proteomes" id="UP000253729"/>
    </source>
</evidence>
<feature type="domain" description="Zn(2)-C6 fungal-type" evidence="7">
    <location>
        <begin position="37"/>
        <end position="64"/>
    </location>
</feature>
<dbReference type="Pfam" id="PF11951">
    <property type="entry name" value="Fungal_trans_2"/>
    <property type="match status" value="1"/>
</dbReference>
<gene>
    <name evidence="8" type="ORF">BDQ94DRAFT_180570</name>
</gene>
<dbReference type="GO" id="GO:0009893">
    <property type="term" value="P:positive regulation of metabolic process"/>
    <property type="evidence" value="ECO:0007669"/>
    <property type="project" value="UniProtKB-ARBA"/>
</dbReference>
<evidence type="ECO:0000256" key="6">
    <source>
        <dbReference type="ARBA" id="ARBA00023242"/>
    </source>
</evidence>